<protein>
    <submittedName>
        <fullName evidence="1">4277_t:CDS:1</fullName>
    </submittedName>
</protein>
<sequence length="55" mass="6787">EDFDFNNFENSTDESSNNEQDTSELKKPEYNRFDKKNLKWNPNWKKIYLWVDLVL</sequence>
<comment type="caution">
    <text evidence="1">The sequence shown here is derived from an EMBL/GenBank/DDBJ whole genome shotgun (WGS) entry which is preliminary data.</text>
</comment>
<feature type="non-terminal residue" evidence="1">
    <location>
        <position position="1"/>
    </location>
</feature>
<proteinExistence type="predicted"/>
<dbReference type="Proteomes" id="UP000789366">
    <property type="component" value="Unassembled WGS sequence"/>
</dbReference>
<dbReference type="EMBL" id="CAJVPW010055476">
    <property type="protein sequence ID" value="CAG8773402.1"/>
    <property type="molecule type" value="Genomic_DNA"/>
</dbReference>
<gene>
    <name evidence="1" type="ORF">SPELUC_LOCUS15925</name>
</gene>
<accession>A0ACA9R250</accession>
<name>A0ACA9R250_9GLOM</name>
<reference evidence="1" key="1">
    <citation type="submission" date="2021-06" db="EMBL/GenBank/DDBJ databases">
        <authorList>
            <person name="Kallberg Y."/>
            <person name="Tangrot J."/>
            <person name="Rosling A."/>
        </authorList>
    </citation>
    <scope>NUCLEOTIDE SEQUENCE</scope>
    <source>
        <strain evidence="1">28 12/20/2015</strain>
    </source>
</reference>
<keyword evidence="2" id="KW-1185">Reference proteome</keyword>
<evidence type="ECO:0000313" key="1">
    <source>
        <dbReference type="EMBL" id="CAG8773402.1"/>
    </source>
</evidence>
<organism evidence="1 2">
    <name type="scientific">Cetraspora pellucida</name>
    <dbReference type="NCBI Taxonomy" id="1433469"/>
    <lineage>
        <taxon>Eukaryota</taxon>
        <taxon>Fungi</taxon>
        <taxon>Fungi incertae sedis</taxon>
        <taxon>Mucoromycota</taxon>
        <taxon>Glomeromycotina</taxon>
        <taxon>Glomeromycetes</taxon>
        <taxon>Diversisporales</taxon>
        <taxon>Gigasporaceae</taxon>
        <taxon>Cetraspora</taxon>
    </lineage>
</organism>
<evidence type="ECO:0000313" key="2">
    <source>
        <dbReference type="Proteomes" id="UP000789366"/>
    </source>
</evidence>